<dbReference type="PANTHER" id="PTHR37049:SF4">
    <property type="entry name" value="RHODANESE DOMAIN-CONTAINING PROTEIN"/>
    <property type="match status" value="1"/>
</dbReference>
<keyword evidence="1" id="KW-0472">Membrane</keyword>
<dbReference type="EMBL" id="JAPDFW010000094">
    <property type="protein sequence ID" value="KAJ5070514.1"/>
    <property type="molecule type" value="Genomic_DNA"/>
</dbReference>
<evidence type="ECO:0000313" key="3">
    <source>
        <dbReference type="Proteomes" id="UP001149090"/>
    </source>
</evidence>
<keyword evidence="3" id="KW-1185">Reference proteome</keyword>
<dbReference type="Gene3D" id="3.90.226.10">
    <property type="entry name" value="2-enoyl-CoA Hydratase, Chain A, domain 1"/>
    <property type="match status" value="1"/>
</dbReference>
<evidence type="ECO:0000256" key="1">
    <source>
        <dbReference type="SAM" id="Phobius"/>
    </source>
</evidence>
<dbReference type="SUPFAM" id="SSF52096">
    <property type="entry name" value="ClpP/crotonase"/>
    <property type="match status" value="1"/>
</dbReference>
<proteinExistence type="predicted"/>
<dbReference type="OMA" id="EAPNISW"/>
<protein>
    <submittedName>
        <fullName evidence="2">Peptidase s41 family protein</fullName>
    </submittedName>
</protein>
<dbReference type="GO" id="GO:0008236">
    <property type="term" value="F:serine-type peptidase activity"/>
    <property type="evidence" value="ECO:0007669"/>
    <property type="project" value="InterPro"/>
</dbReference>
<reference evidence="2" key="1">
    <citation type="submission" date="2022-10" db="EMBL/GenBank/DDBJ databases">
        <title>Novel sulphate-reducing endosymbionts in the free-living metamonad Anaeramoeba.</title>
        <authorList>
            <person name="Jerlstrom-Hultqvist J."/>
            <person name="Cepicka I."/>
            <person name="Gallot-Lavallee L."/>
            <person name="Salas-Leiva D."/>
            <person name="Curtis B.A."/>
            <person name="Zahonova K."/>
            <person name="Pipaliya S."/>
            <person name="Dacks J."/>
            <person name="Roger A.J."/>
        </authorList>
    </citation>
    <scope>NUCLEOTIDE SEQUENCE</scope>
    <source>
        <strain evidence="2">BMAN</strain>
    </source>
</reference>
<feature type="transmembrane region" description="Helical" evidence="1">
    <location>
        <begin position="619"/>
        <end position="642"/>
    </location>
</feature>
<sequence>MFKIECVKSVPFQENNTVIETVNQIFEEYVFKDIVQDISTEFHHFQINLTEELNQINQKTFSNDFDFQQSISDIVDSLYDAHTSYQKPLCYNSFTFYFPLQLSIKENQYSNPEVYVSGIYDKIEGFANIYESITGINPRNYIGETIITIDNQDAWDFLLIESSKLSISKDPSCCLNQYLQNDFMEISLGYSPIPEKENRTIQFNSGSVDFPFIGMCTSNFSSQSDFQTQCLSGLNETNLEKSKLKSFEEKERKEFLSPVLEKKRRKQMIYEYFTSQDNEKENVIDGSVVIFNTSNSVNFEVFTGDSGIQYGIFRIITFSPPNQTEFEEILNYGMEYIQSNNIDYLIIDLRQNEGGIIALSYQLFYFFFNLTNSPIYGNYDFRHSSINTQMFTKCAENENCTEKQMFFTPLYWYNQSEQQWTNGNWFDPVTYLRGGEFAQFSTLVHEAPNISWKSPIQFDKNHTILLSDGICGSSCAVFSSKIIQNNLATTFTIGGIPNSEMSFISFPGGQSFYSGGLIEYINILEETYGIVIDNPPTPFESDNELMFTYREIYPFNTNEITNSTIPLEFMFLPTENKLNIWDFSNESLIYQGIDSYLNPTPSPTPNPNQNSSSSGNKKVTIALGVVIPIVFISVIIIVIIIYRKKNKKTSYIDLSSEEIKNENKFLVDLGLI</sequence>
<dbReference type="PANTHER" id="PTHR37049">
    <property type="entry name" value="PEPTIDASE S41 FAMILY PROTEIN"/>
    <property type="match status" value="1"/>
</dbReference>
<name>A0A9Q0R9A1_ANAIG</name>
<dbReference type="AlphaFoldDB" id="A0A9Q0R9A1"/>
<keyword evidence="1" id="KW-1133">Transmembrane helix</keyword>
<comment type="caution">
    <text evidence="2">The sequence shown here is derived from an EMBL/GenBank/DDBJ whole genome shotgun (WGS) entry which is preliminary data.</text>
</comment>
<dbReference type="GO" id="GO:0006508">
    <property type="term" value="P:proteolysis"/>
    <property type="evidence" value="ECO:0007669"/>
    <property type="project" value="InterPro"/>
</dbReference>
<dbReference type="OrthoDB" id="27214at2759"/>
<dbReference type="InterPro" id="IPR029045">
    <property type="entry name" value="ClpP/crotonase-like_dom_sf"/>
</dbReference>
<accession>A0A9Q0R9A1</accession>
<keyword evidence="1" id="KW-0812">Transmembrane</keyword>
<organism evidence="2 3">
    <name type="scientific">Anaeramoeba ignava</name>
    <name type="common">Anaerobic marine amoeba</name>
    <dbReference type="NCBI Taxonomy" id="1746090"/>
    <lineage>
        <taxon>Eukaryota</taxon>
        <taxon>Metamonada</taxon>
        <taxon>Anaeramoebidae</taxon>
        <taxon>Anaeramoeba</taxon>
    </lineage>
</organism>
<dbReference type="InterPro" id="IPR052766">
    <property type="entry name" value="S41A_metabolite_peptidase"/>
</dbReference>
<dbReference type="Proteomes" id="UP001149090">
    <property type="component" value="Unassembled WGS sequence"/>
</dbReference>
<gene>
    <name evidence="2" type="ORF">M0811_10783</name>
</gene>
<evidence type="ECO:0000313" key="2">
    <source>
        <dbReference type="EMBL" id="KAJ5070514.1"/>
    </source>
</evidence>